<organism evidence="2 3">
    <name type="scientific">Aerosakkonema funiforme FACHB-1375</name>
    <dbReference type="NCBI Taxonomy" id="2949571"/>
    <lineage>
        <taxon>Bacteria</taxon>
        <taxon>Bacillati</taxon>
        <taxon>Cyanobacteriota</taxon>
        <taxon>Cyanophyceae</taxon>
        <taxon>Oscillatoriophycideae</taxon>
        <taxon>Aerosakkonematales</taxon>
        <taxon>Aerosakkonemataceae</taxon>
        <taxon>Aerosakkonema</taxon>
    </lineage>
</organism>
<name>A0A926VBZ4_9CYAN</name>
<dbReference type="EMBL" id="JACJPW010000002">
    <property type="protein sequence ID" value="MBD2179774.1"/>
    <property type="molecule type" value="Genomic_DNA"/>
</dbReference>
<reference evidence="2" key="1">
    <citation type="journal article" date="2015" name="ISME J.">
        <title>Draft Genome Sequence of Streptomyces incarnatus NRRL8089, which Produces the Nucleoside Antibiotic Sinefungin.</title>
        <authorList>
            <person name="Oshima K."/>
            <person name="Hattori M."/>
            <person name="Shimizu H."/>
            <person name="Fukuda K."/>
            <person name="Nemoto M."/>
            <person name="Inagaki K."/>
            <person name="Tamura T."/>
        </authorList>
    </citation>
    <scope>NUCLEOTIDE SEQUENCE</scope>
    <source>
        <strain evidence="2">FACHB-1375</strain>
    </source>
</reference>
<dbReference type="AlphaFoldDB" id="A0A926VBZ4"/>
<accession>A0A926VBZ4</accession>
<dbReference type="PANTHER" id="PTHR33570">
    <property type="entry name" value="4-CARBOXYMUCONOLACTONE DECARBOXYLASE FAMILY PROTEIN"/>
    <property type="match status" value="1"/>
</dbReference>
<keyword evidence="3" id="KW-1185">Reference proteome</keyword>
<dbReference type="InterPro" id="IPR003779">
    <property type="entry name" value="CMD-like"/>
</dbReference>
<dbReference type="InterPro" id="IPR052512">
    <property type="entry name" value="4CMD/NDH-1_regulator"/>
</dbReference>
<dbReference type="InterPro" id="IPR029032">
    <property type="entry name" value="AhpD-like"/>
</dbReference>
<gene>
    <name evidence="2" type="ORF">H6G03_01390</name>
</gene>
<reference evidence="2" key="2">
    <citation type="submission" date="2020-08" db="EMBL/GenBank/DDBJ databases">
        <authorList>
            <person name="Chen M."/>
            <person name="Teng W."/>
            <person name="Zhao L."/>
            <person name="Hu C."/>
            <person name="Zhou Y."/>
            <person name="Han B."/>
            <person name="Song L."/>
            <person name="Shu W."/>
        </authorList>
    </citation>
    <scope>NUCLEOTIDE SEQUENCE</scope>
    <source>
        <strain evidence="2">FACHB-1375</strain>
    </source>
</reference>
<proteinExistence type="predicted"/>
<evidence type="ECO:0000313" key="3">
    <source>
        <dbReference type="Proteomes" id="UP000641646"/>
    </source>
</evidence>
<dbReference type="Gene3D" id="1.20.1290.10">
    <property type="entry name" value="AhpD-like"/>
    <property type="match status" value="2"/>
</dbReference>
<dbReference type="SUPFAM" id="SSF69118">
    <property type="entry name" value="AhpD-like"/>
    <property type="match status" value="2"/>
</dbReference>
<evidence type="ECO:0000313" key="2">
    <source>
        <dbReference type="EMBL" id="MBD2179774.1"/>
    </source>
</evidence>
<feature type="domain" description="Carboxymuconolactone decarboxylase-like" evidence="1">
    <location>
        <begin position="22"/>
        <end position="109"/>
    </location>
</feature>
<dbReference type="Proteomes" id="UP000641646">
    <property type="component" value="Unassembled WGS sequence"/>
</dbReference>
<comment type="caution">
    <text evidence="2">The sequence shown here is derived from an EMBL/GenBank/DDBJ whole genome shotgun (WGS) entry which is preliminary data.</text>
</comment>
<dbReference type="Pfam" id="PF02627">
    <property type="entry name" value="CMD"/>
    <property type="match status" value="2"/>
</dbReference>
<sequence length="243" mass="26651">MPYKNAVLDDKDLQNNLKRLNPRFGDFVTRVAGEAWGGALIPQKTKALITIAVDVANQNHKGLGNPFGAHIDMALKQGANRAEIEEILLFLCVYTGFNKVASCFGALNEFFERVNLQQYPTPTTSEMGKISNPILDNPALQENLKSVNQQLGEFSIKVAGEAWNLPLIDTKTKALIAIAVDIANQDHVGDNNPFGLHLDIAFENGSTAEEIEELLLFLCVYTGFNKAAVGFGALNEYLSQRRA</sequence>
<evidence type="ECO:0000259" key="1">
    <source>
        <dbReference type="Pfam" id="PF02627"/>
    </source>
</evidence>
<protein>
    <submittedName>
        <fullName evidence="2">Carboxymuconolactone decarboxylase family protein</fullName>
    </submittedName>
</protein>
<feature type="domain" description="Carboxymuconolactone decarboxylase-like" evidence="1">
    <location>
        <begin position="163"/>
        <end position="236"/>
    </location>
</feature>
<dbReference type="GO" id="GO:0051920">
    <property type="term" value="F:peroxiredoxin activity"/>
    <property type="evidence" value="ECO:0007669"/>
    <property type="project" value="InterPro"/>
</dbReference>
<dbReference type="PANTHER" id="PTHR33570:SF2">
    <property type="entry name" value="CARBOXYMUCONOLACTONE DECARBOXYLASE-LIKE DOMAIN-CONTAINING PROTEIN"/>
    <property type="match status" value="1"/>
</dbReference>